<reference evidence="4 5" key="1">
    <citation type="journal article" date="2010" name="Plant Cell">
        <title>The Chlorella variabilis NC64A genome reveals adaptation to photosymbiosis, coevolution with viruses, and cryptic sex.</title>
        <authorList>
            <person name="Blanc G."/>
            <person name="Duncan G."/>
            <person name="Agarkova I."/>
            <person name="Borodovsky M."/>
            <person name="Gurnon J."/>
            <person name="Kuo A."/>
            <person name="Lindquist E."/>
            <person name="Lucas S."/>
            <person name="Pangilinan J."/>
            <person name="Polle J."/>
            <person name="Salamov A."/>
            <person name="Terry A."/>
            <person name="Yamada T."/>
            <person name="Dunigan D.D."/>
            <person name="Grigoriev I.V."/>
            <person name="Claverie J.M."/>
            <person name="Van Etten J.L."/>
        </authorList>
    </citation>
    <scope>NUCLEOTIDE SEQUENCE [LARGE SCALE GENOMIC DNA]</scope>
    <source>
        <strain evidence="4 5">NC64A</strain>
    </source>
</reference>
<dbReference type="InterPro" id="IPR000571">
    <property type="entry name" value="Znf_CCCH"/>
</dbReference>
<dbReference type="GeneID" id="17354581"/>
<dbReference type="EMBL" id="GL433845">
    <property type="protein sequence ID" value="EFN55227.1"/>
    <property type="molecule type" value="Genomic_DNA"/>
</dbReference>
<evidence type="ECO:0000259" key="3">
    <source>
        <dbReference type="PROSITE" id="PS50103"/>
    </source>
</evidence>
<feature type="region of interest" description="Disordered" evidence="2">
    <location>
        <begin position="185"/>
        <end position="248"/>
    </location>
</feature>
<feature type="zinc finger region" description="C3H1-type" evidence="1">
    <location>
        <begin position="132"/>
        <end position="157"/>
    </location>
</feature>
<feature type="compositionally biased region" description="Low complexity" evidence="2">
    <location>
        <begin position="313"/>
        <end position="324"/>
    </location>
</feature>
<feature type="compositionally biased region" description="Pro residues" evidence="2">
    <location>
        <begin position="290"/>
        <end position="312"/>
    </location>
</feature>
<feature type="zinc finger region" description="C3H1-type" evidence="1">
    <location>
        <begin position="37"/>
        <end position="62"/>
    </location>
</feature>
<dbReference type="KEGG" id="cvr:CHLNCDRAFT_134489"/>
<dbReference type="PROSITE" id="PS50103">
    <property type="entry name" value="ZF_C3H1"/>
    <property type="match status" value="2"/>
</dbReference>
<keyword evidence="5" id="KW-1185">Reference proteome</keyword>
<keyword evidence="1" id="KW-0479">Metal-binding</keyword>
<feature type="region of interest" description="Disordered" evidence="2">
    <location>
        <begin position="267"/>
        <end position="331"/>
    </location>
</feature>
<proteinExistence type="predicted"/>
<dbReference type="GO" id="GO:0008270">
    <property type="term" value="F:zinc ion binding"/>
    <property type="evidence" value="ECO:0007669"/>
    <property type="project" value="UniProtKB-KW"/>
</dbReference>
<evidence type="ECO:0000256" key="2">
    <source>
        <dbReference type="SAM" id="MobiDB-lite"/>
    </source>
</evidence>
<dbReference type="SMART" id="SM00356">
    <property type="entry name" value="ZnF_C3H1"/>
    <property type="match status" value="2"/>
</dbReference>
<dbReference type="InParanoid" id="E1ZG33"/>
<evidence type="ECO:0000313" key="5">
    <source>
        <dbReference type="Proteomes" id="UP000008141"/>
    </source>
</evidence>
<dbReference type="Gene3D" id="3.30.1370.210">
    <property type="match status" value="1"/>
</dbReference>
<protein>
    <recommendedName>
        <fullName evidence="3">C3H1-type domain-containing protein</fullName>
    </recommendedName>
</protein>
<gene>
    <name evidence="4" type="ORF">CHLNCDRAFT_134489</name>
</gene>
<evidence type="ECO:0000313" key="4">
    <source>
        <dbReference type="EMBL" id="EFN55227.1"/>
    </source>
</evidence>
<keyword evidence="1" id="KW-0863">Zinc-finger</keyword>
<dbReference type="STRING" id="554065.E1ZG33"/>
<sequence length="475" mass="49076">MPLATRAKGTMAVIGWNGDWRCSCGSTNKLWDTCVCSQPSPCREYVRGNCLLPKCRFPHPPFKIPEHLPKPADPIANPPAAAAKQKAAAQAAAAALAAEQSGPKEMAIVTWLGHWQCDCGKVHKLWDSCKCGQAPPCREWVRGQCNISKCRFPHPPFAIPANLPKPDDPIANPTAEQLSWSKEQLAAGAGAGKAPPPANGRAAATSSGDSTPVAGGSSGSAASEGGATAANGVADKASTAPPPSAIMQPGVSFRQALLKSQQAQQEAAAASAAADGGDADGALQLGPGGLLPPPPPPPPPLDQPPPPPPPMALSPRSAAAAAAAMEQQAVLSPRSLPPVSIAPLAAHQQQNGLSAADPVTAAPLSARSDPQVTQQQQAAAAAAQQQQKPLRAIAHTLLEGGLMDPAFYHALGQVDFLPDGHYQQDSITLEDQQRRMELFNAAVDSYIAAGVDRRSMLEIECAAKIGLSGGPLYYR</sequence>
<feature type="compositionally biased region" description="Low complexity" evidence="2">
    <location>
        <begin position="219"/>
        <end position="232"/>
    </location>
</feature>
<feature type="domain" description="C3H1-type" evidence="3">
    <location>
        <begin position="37"/>
        <end position="62"/>
    </location>
</feature>
<accession>E1ZG33</accession>
<feature type="compositionally biased region" description="Low complexity" evidence="2">
    <location>
        <begin position="267"/>
        <end position="285"/>
    </location>
</feature>
<dbReference type="OrthoDB" id="432970at2759"/>
<feature type="domain" description="C3H1-type" evidence="3">
    <location>
        <begin position="132"/>
        <end position="157"/>
    </location>
</feature>
<dbReference type="Proteomes" id="UP000008141">
    <property type="component" value="Unassembled WGS sequence"/>
</dbReference>
<evidence type="ECO:0000256" key="1">
    <source>
        <dbReference type="PROSITE-ProRule" id="PRU00723"/>
    </source>
</evidence>
<dbReference type="OMA" id="KCRFPHP"/>
<organism evidence="5">
    <name type="scientific">Chlorella variabilis</name>
    <name type="common">Green alga</name>
    <dbReference type="NCBI Taxonomy" id="554065"/>
    <lineage>
        <taxon>Eukaryota</taxon>
        <taxon>Viridiplantae</taxon>
        <taxon>Chlorophyta</taxon>
        <taxon>core chlorophytes</taxon>
        <taxon>Trebouxiophyceae</taxon>
        <taxon>Chlorellales</taxon>
        <taxon>Chlorellaceae</taxon>
        <taxon>Chlorella clade</taxon>
        <taxon>Chlorella</taxon>
    </lineage>
</organism>
<keyword evidence="1" id="KW-0862">Zinc</keyword>
<dbReference type="RefSeq" id="XP_005847329.1">
    <property type="nucleotide sequence ID" value="XM_005847267.1"/>
</dbReference>
<dbReference type="AlphaFoldDB" id="E1ZG33"/>
<name>E1ZG33_CHLVA</name>